<sequence>MKVHTAILLLAAVIFVECGHTFMGTSVLRPQVYHKEVRFSSRFFHKRVEYLNYTLPAYGGYPGAGGSIQGILAFDMTHSGASANVTRGGIGYNFVDLRMKSDRNKELHYDVYIYA</sequence>
<dbReference type="InterPro" id="IPR031734">
    <property type="entry name" value="MBF2"/>
</dbReference>
<name>A0A2A4JL79_HELVI</name>
<dbReference type="AlphaFoldDB" id="A0A2A4JL79"/>
<dbReference type="Pfam" id="PF15868">
    <property type="entry name" value="MBF2"/>
    <property type="match status" value="1"/>
</dbReference>
<protein>
    <recommendedName>
        <fullName evidence="3">MBF2</fullName>
    </recommendedName>
</protein>
<dbReference type="EMBL" id="NWSH01001065">
    <property type="protein sequence ID" value="PCG72835.1"/>
    <property type="molecule type" value="Genomic_DNA"/>
</dbReference>
<evidence type="ECO:0000256" key="1">
    <source>
        <dbReference type="SAM" id="SignalP"/>
    </source>
</evidence>
<feature type="chain" id="PRO_5012562545" description="MBF2" evidence="1">
    <location>
        <begin position="19"/>
        <end position="115"/>
    </location>
</feature>
<evidence type="ECO:0000313" key="2">
    <source>
        <dbReference type="EMBL" id="PCG72835.1"/>
    </source>
</evidence>
<proteinExistence type="predicted"/>
<organism evidence="2">
    <name type="scientific">Heliothis virescens</name>
    <name type="common">Tobacco budworm moth</name>
    <dbReference type="NCBI Taxonomy" id="7102"/>
    <lineage>
        <taxon>Eukaryota</taxon>
        <taxon>Metazoa</taxon>
        <taxon>Ecdysozoa</taxon>
        <taxon>Arthropoda</taxon>
        <taxon>Hexapoda</taxon>
        <taxon>Insecta</taxon>
        <taxon>Pterygota</taxon>
        <taxon>Neoptera</taxon>
        <taxon>Endopterygota</taxon>
        <taxon>Lepidoptera</taxon>
        <taxon>Glossata</taxon>
        <taxon>Ditrysia</taxon>
        <taxon>Noctuoidea</taxon>
        <taxon>Noctuidae</taxon>
        <taxon>Heliothinae</taxon>
        <taxon>Heliothis</taxon>
    </lineage>
</organism>
<reference evidence="2" key="1">
    <citation type="submission" date="2017-09" db="EMBL/GenBank/DDBJ databases">
        <title>Contemporary evolution of a Lepidopteran species, Heliothis virescens, in response to modern agricultural practices.</title>
        <authorList>
            <person name="Fritz M.L."/>
            <person name="Deyonke A.M."/>
            <person name="Papanicolaou A."/>
            <person name="Micinski S."/>
            <person name="Westbrook J."/>
            <person name="Gould F."/>
        </authorList>
    </citation>
    <scope>NUCLEOTIDE SEQUENCE [LARGE SCALE GENOMIC DNA]</scope>
    <source>
        <strain evidence="2">HvINT-</strain>
        <tissue evidence="2">Whole body</tissue>
    </source>
</reference>
<accession>A0A2A4JL79</accession>
<evidence type="ECO:0008006" key="3">
    <source>
        <dbReference type="Google" id="ProtNLM"/>
    </source>
</evidence>
<gene>
    <name evidence="2" type="ORF">B5V51_436</name>
</gene>
<keyword evidence="1" id="KW-0732">Signal</keyword>
<comment type="caution">
    <text evidence="2">The sequence shown here is derived from an EMBL/GenBank/DDBJ whole genome shotgun (WGS) entry which is preliminary data.</text>
</comment>
<feature type="signal peptide" evidence="1">
    <location>
        <begin position="1"/>
        <end position="18"/>
    </location>
</feature>